<keyword evidence="9 10" id="KW-0472">Membrane</keyword>
<reference evidence="13 14" key="1">
    <citation type="submission" date="2020-08" db="EMBL/GenBank/DDBJ databases">
        <title>Genomic Encyclopedia of Type Strains, Phase IV (KMG-IV): sequencing the most valuable type-strain genomes for metagenomic binning, comparative biology and taxonomic classification.</title>
        <authorList>
            <person name="Goeker M."/>
        </authorList>
    </citation>
    <scope>NUCLEOTIDE SEQUENCE [LARGE SCALE GENOMIC DNA]</scope>
    <source>
        <strain evidence="13 14">DSM 7465</strain>
    </source>
</reference>
<dbReference type="Pfam" id="PF12693">
    <property type="entry name" value="GspL_C"/>
    <property type="match status" value="1"/>
</dbReference>
<evidence type="ECO:0000259" key="12">
    <source>
        <dbReference type="Pfam" id="PF12693"/>
    </source>
</evidence>
<gene>
    <name evidence="13" type="ORF">HNQ99_001340</name>
</gene>
<keyword evidence="6 10" id="KW-0812">Transmembrane</keyword>
<evidence type="ECO:0000259" key="11">
    <source>
        <dbReference type="Pfam" id="PF05134"/>
    </source>
</evidence>
<organism evidence="13 14">
    <name type="scientific">Rhizorhapis suberifaciens</name>
    <name type="common">corky root of lettuce</name>
    <dbReference type="NCBI Taxonomy" id="13656"/>
    <lineage>
        <taxon>Bacteria</taxon>
        <taxon>Pseudomonadati</taxon>
        <taxon>Pseudomonadota</taxon>
        <taxon>Alphaproteobacteria</taxon>
        <taxon>Sphingomonadales</taxon>
        <taxon>Sphingomonadaceae</taxon>
        <taxon>Rhizorhapis</taxon>
    </lineage>
</organism>
<evidence type="ECO:0000256" key="4">
    <source>
        <dbReference type="ARBA" id="ARBA00022475"/>
    </source>
</evidence>
<evidence type="ECO:0000313" key="13">
    <source>
        <dbReference type="EMBL" id="MBB4641036.1"/>
    </source>
</evidence>
<dbReference type="GO" id="GO:0005886">
    <property type="term" value="C:plasma membrane"/>
    <property type="evidence" value="ECO:0007669"/>
    <property type="project" value="UniProtKB-SubCell"/>
</dbReference>
<comment type="similarity">
    <text evidence="2">Belongs to the GSP L family.</text>
</comment>
<accession>A0A840HU55</accession>
<dbReference type="InterPro" id="IPR043129">
    <property type="entry name" value="ATPase_NBD"/>
</dbReference>
<dbReference type="EMBL" id="JACHOV010000004">
    <property type="protein sequence ID" value="MBB4641036.1"/>
    <property type="molecule type" value="Genomic_DNA"/>
</dbReference>
<evidence type="ECO:0000256" key="3">
    <source>
        <dbReference type="ARBA" id="ARBA00022448"/>
    </source>
</evidence>
<keyword evidence="8 10" id="KW-1133">Transmembrane helix</keyword>
<feature type="domain" description="GspL periplasmic" evidence="12">
    <location>
        <begin position="217"/>
        <end position="371"/>
    </location>
</feature>
<dbReference type="NCBIfam" id="TIGR01709">
    <property type="entry name" value="typeII_sec_gspL"/>
    <property type="match status" value="1"/>
</dbReference>
<dbReference type="RefSeq" id="WP_184474853.1">
    <property type="nucleotide sequence ID" value="NZ_JACHOV010000004.1"/>
</dbReference>
<dbReference type="SUPFAM" id="SSF53067">
    <property type="entry name" value="Actin-like ATPase domain"/>
    <property type="match status" value="1"/>
</dbReference>
<evidence type="ECO:0000256" key="9">
    <source>
        <dbReference type="ARBA" id="ARBA00023136"/>
    </source>
</evidence>
<evidence type="ECO:0000313" key="14">
    <source>
        <dbReference type="Proteomes" id="UP000575068"/>
    </source>
</evidence>
<dbReference type="GO" id="GO:0015627">
    <property type="term" value="C:type II protein secretion system complex"/>
    <property type="evidence" value="ECO:0007669"/>
    <property type="project" value="InterPro"/>
</dbReference>
<keyword evidence="7" id="KW-0653">Protein transport</keyword>
<evidence type="ECO:0000256" key="7">
    <source>
        <dbReference type="ARBA" id="ARBA00022927"/>
    </source>
</evidence>
<keyword evidence="4" id="KW-1003">Cell membrane</keyword>
<keyword evidence="5" id="KW-0997">Cell inner membrane</keyword>
<comment type="caution">
    <text evidence="13">The sequence shown here is derived from an EMBL/GenBank/DDBJ whole genome shotgun (WGS) entry which is preliminary data.</text>
</comment>
<dbReference type="Proteomes" id="UP000575068">
    <property type="component" value="Unassembled WGS sequence"/>
</dbReference>
<sequence length="373" mass="39356">MSAEGLIISIPENGDAEPLWMRVAGGEIVGHSAGARWLDDSGLTELPRDTRVMLVTPVGLTTLHWTDFPDLTPRQGRAAARLLALDNSIGSAEMLHIATADTGDMDDRHNVAVVSRTQMAQWLLWAQHQGIDPDIILPAGLLLPHPDECFVSGMIGGEIVLRGPDCAIGAADPVAALIVGEAQVREVTVRDVNRAAIAALASPPLNLRQGDFAKRGKHVLDWPLVRSLAAMLGFIAFCSLLIALTQIMKYDLAADAVDAESQALARTVLPHVPDIATAQAQLDARLSELGGGGLAFSGPAAGLYAAMRNVPNASIANMAYTAEGTLSVTLSAPSADDMNQVLNALQQSGFLVTATPQQDQDGPIRTRVAVRTP</sequence>
<dbReference type="InterPro" id="IPR007812">
    <property type="entry name" value="T2SS_protein-GspL"/>
</dbReference>
<comment type="subcellular location">
    <subcellularLocation>
        <location evidence="1">Cell inner membrane</location>
        <topology evidence="1">Single-pass membrane protein</topology>
    </subcellularLocation>
</comment>
<dbReference type="AlphaFoldDB" id="A0A840HU55"/>
<evidence type="ECO:0000256" key="1">
    <source>
        <dbReference type="ARBA" id="ARBA00004377"/>
    </source>
</evidence>
<dbReference type="GO" id="GO:0009276">
    <property type="term" value="C:Gram-negative-bacterium-type cell wall"/>
    <property type="evidence" value="ECO:0007669"/>
    <property type="project" value="InterPro"/>
</dbReference>
<dbReference type="Pfam" id="PF05134">
    <property type="entry name" value="T2SSL"/>
    <property type="match status" value="1"/>
</dbReference>
<dbReference type="Gene3D" id="3.30.420.380">
    <property type="match status" value="1"/>
</dbReference>
<proteinExistence type="inferred from homology"/>
<dbReference type="InterPro" id="IPR024230">
    <property type="entry name" value="GspL_cyto_dom"/>
</dbReference>
<evidence type="ECO:0000256" key="2">
    <source>
        <dbReference type="ARBA" id="ARBA00005318"/>
    </source>
</evidence>
<keyword evidence="14" id="KW-1185">Reference proteome</keyword>
<keyword evidence="3" id="KW-0813">Transport</keyword>
<evidence type="ECO:0000256" key="6">
    <source>
        <dbReference type="ARBA" id="ARBA00022692"/>
    </source>
</evidence>
<name>A0A840HU55_9SPHN</name>
<evidence type="ECO:0000256" key="5">
    <source>
        <dbReference type="ARBA" id="ARBA00022519"/>
    </source>
</evidence>
<evidence type="ECO:0000256" key="8">
    <source>
        <dbReference type="ARBA" id="ARBA00022989"/>
    </source>
</evidence>
<dbReference type="GO" id="GO:0015628">
    <property type="term" value="P:protein secretion by the type II secretion system"/>
    <property type="evidence" value="ECO:0007669"/>
    <property type="project" value="InterPro"/>
</dbReference>
<feature type="transmembrane region" description="Helical" evidence="10">
    <location>
        <begin position="224"/>
        <end position="244"/>
    </location>
</feature>
<feature type="domain" description="GspL cytoplasmic actin-ATPase-like" evidence="11">
    <location>
        <begin position="11"/>
        <end position="151"/>
    </location>
</feature>
<evidence type="ECO:0000256" key="10">
    <source>
        <dbReference type="SAM" id="Phobius"/>
    </source>
</evidence>
<dbReference type="InterPro" id="IPR025691">
    <property type="entry name" value="GspL_pp_dom"/>
</dbReference>
<protein>
    <submittedName>
        <fullName evidence="13">General secretion pathway protein L</fullName>
    </submittedName>
</protein>